<dbReference type="SUPFAM" id="SSF50969">
    <property type="entry name" value="YVTN repeat-like/Quinoprotein amine dehydrogenase"/>
    <property type="match status" value="1"/>
</dbReference>
<proteinExistence type="predicted"/>
<feature type="domain" description="Secretion system C-terminal sorting" evidence="2">
    <location>
        <begin position="646"/>
        <end position="723"/>
    </location>
</feature>
<protein>
    <recommendedName>
        <fullName evidence="2">Secretion system C-terminal sorting domain-containing protein</fullName>
    </recommendedName>
</protein>
<dbReference type="PANTHER" id="PTHR47197">
    <property type="entry name" value="PROTEIN NIRF"/>
    <property type="match status" value="1"/>
</dbReference>
<dbReference type="InterPro" id="IPR026444">
    <property type="entry name" value="Secre_tail"/>
</dbReference>
<gene>
    <name evidence="3" type="ORF">CEE37_05245</name>
</gene>
<dbReference type="NCBIfam" id="TIGR04183">
    <property type="entry name" value="Por_Secre_tail"/>
    <property type="match status" value="1"/>
</dbReference>
<dbReference type="InterPro" id="IPR051200">
    <property type="entry name" value="Host-pathogen_enzymatic-act"/>
</dbReference>
<keyword evidence="1" id="KW-0732">Signal</keyword>
<dbReference type="SUPFAM" id="SSF75011">
    <property type="entry name" value="3-carboxy-cis,cis-mucoante lactonizing enzyme"/>
    <property type="match status" value="1"/>
</dbReference>
<sequence length="726" mass="77359">MKTISLIAFSVLLSSVNALAQSSWNMEKIGQLYSGWQSAHDIAITGDYAYAASGEFQVVDISDPENPSEVSYLAGWGLTKDIELIGDSIACIAAYYGGLWIVDITDPENPSMLGQCDTMGVNFYDVAVSGSYAYVTSHNDGLWIIDISDLSSPVIVDSVDVPSAKQVEAAGDYVYVATTIPPWELWVIDVSNPLNAAVTYRLGTGWGAEELVVSGDFLYAATSMFLLEGGLRVVDISNIIPVEVGFFSTLNTSKTVHVCDSIAYLCQSHTLHTVSVADPANMYQIGETEIEPVINAVDATNIYCYLVGGPGGVGVVDISNLSNPDLIDWFGGSNTGWACGVDISQNYAYIANGIREWVNEAAGVLIVNITHPSNPDSVANYPLTQSAYDVAIEQDYAYVANADSGLLVLSVSDPTNPEGISVCSLPGCAVDVEIYGDYAFVAAQDGGLQVVSIADPASPLTAGFLSTTGFTEGIAVHYPYIYIADGYYGGLYIADITDPAAPLYVSSVLTSEYAMDVAIDGNYAYVADGFAGLTVFDVANPAAPIEIGWHETPGYATSVGLLADNHVCLADNWAGLRIFDVTDPTEPELSGYYYTSGTAEGILISDSLAYVAEGSCFAIYSCFDATPVEQDRTIDLPLAYSLMYPYPNPFNPTTVISFSLPVASLVNLDVFDIGGKRVGVGLAPTRQYPPGTHNILFDGTGLASGIYFVRLEIGDFTQTQKLVLMK</sequence>
<feature type="chain" id="PRO_5021742678" description="Secretion system C-terminal sorting domain-containing protein" evidence="1">
    <location>
        <begin position="21"/>
        <end position="726"/>
    </location>
</feature>
<accession>A0A532V1I3</accession>
<reference evidence="3 4" key="1">
    <citation type="submission" date="2017-06" db="EMBL/GenBank/DDBJ databases">
        <title>Novel microbial phyla capable of carbon fixation and sulfur reduction in deep-sea sediments.</title>
        <authorList>
            <person name="Huang J."/>
            <person name="Baker B."/>
            <person name="Wang Y."/>
        </authorList>
    </citation>
    <scope>NUCLEOTIDE SEQUENCE [LARGE SCALE GENOMIC DNA]</scope>
    <source>
        <strain evidence="3">B3_LCP</strain>
    </source>
</reference>
<dbReference type="InterPro" id="IPR011044">
    <property type="entry name" value="Quino_amine_DH_bsu"/>
</dbReference>
<name>A0A532V1I3_UNCL8</name>
<dbReference type="EMBL" id="NJBN01000003">
    <property type="protein sequence ID" value="TKJ41073.1"/>
    <property type="molecule type" value="Genomic_DNA"/>
</dbReference>
<dbReference type="PANTHER" id="PTHR47197:SF3">
    <property type="entry name" value="DIHYDRO-HEME D1 DEHYDROGENASE"/>
    <property type="match status" value="1"/>
</dbReference>
<dbReference type="SUPFAM" id="SSF63825">
    <property type="entry name" value="YWTD domain"/>
    <property type="match status" value="1"/>
</dbReference>
<evidence type="ECO:0000256" key="1">
    <source>
        <dbReference type="SAM" id="SignalP"/>
    </source>
</evidence>
<evidence type="ECO:0000313" key="4">
    <source>
        <dbReference type="Proteomes" id="UP000319619"/>
    </source>
</evidence>
<feature type="signal peptide" evidence="1">
    <location>
        <begin position="1"/>
        <end position="20"/>
    </location>
</feature>
<dbReference type="Proteomes" id="UP000319619">
    <property type="component" value="Unassembled WGS sequence"/>
</dbReference>
<evidence type="ECO:0000259" key="2">
    <source>
        <dbReference type="Pfam" id="PF18962"/>
    </source>
</evidence>
<comment type="caution">
    <text evidence="3">The sequence shown here is derived from an EMBL/GenBank/DDBJ whole genome shotgun (WGS) entry which is preliminary data.</text>
</comment>
<organism evidence="3 4">
    <name type="scientific">candidate division LCP-89 bacterium B3_LCP</name>
    <dbReference type="NCBI Taxonomy" id="2012998"/>
    <lineage>
        <taxon>Bacteria</taxon>
        <taxon>Pseudomonadati</taxon>
        <taxon>Bacteria division LCP-89</taxon>
    </lineage>
</organism>
<dbReference type="Pfam" id="PF08309">
    <property type="entry name" value="LVIVD"/>
    <property type="match status" value="12"/>
</dbReference>
<evidence type="ECO:0000313" key="3">
    <source>
        <dbReference type="EMBL" id="TKJ41073.1"/>
    </source>
</evidence>
<dbReference type="AlphaFoldDB" id="A0A532V1I3"/>
<dbReference type="InterPro" id="IPR013211">
    <property type="entry name" value="LVIVD"/>
</dbReference>
<dbReference type="Pfam" id="PF18962">
    <property type="entry name" value="Por_Secre_tail"/>
    <property type="match status" value="1"/>
</dbReference>